<evidence type="ECO:0000256" key="1">
    <source>
        <dbReference type="ARBA" id="ARBA00022487"/>
    </source>
</evidence>
<keyword evidence="4" id="KW-0964">Secreted</keyword>
<dbReference type="NCBIfam" id="TIGR01840">
    <property type="entry name" value="esterase_phb"/>
    <property type="match status" value="1"/>
</dbReference>
<dbReference type="GO" id="GO:0045493">
    <property type="term" value="P:xylan catabolic process"/>
    <property type="evidence" value="ECO:0007669"/>
    <property type="project" value="UniProtKB-UniRule"/>
</dbReference>
<feature type="region of interest" description="Disordered" evidence="5">
    <location>
        <begin position="291"/>
        <end position="329"/>
    </location>
</feature>
<dbReference type="InterPro" id="IPR010126">
    <property type="entry name" value="Esterase_phb"/>
</dbReference>
<evidence type="ECO:0000256" key="2">
    <source>
        <dbReference type="ARBA" id="ARBA00022729"/>
    </source>
</evidence>
<feature type="domain" description="CBM1" evidence="6">
    <location>
        <begin position="325"/>
        <end position="360"/>
    </location>
</feature>
<dbReference type="PANTHER" id="PTHR43037">
    <property type="entry name" value="UNNAMED PRODUCT-RELATED"/>
    <property type="match status" value="1"/>
</dbReference>
<feature type="signal peptide" evidence="4">
    <location>
        <begin position="1"/>
        <end position="17"/>
    </location>
</feature>
<dbReference type="eggNOG" id="ENOG502QTDU">
    <property type="taxonomic scope" value="Eukaryota"/>
</dbReference>
<name>G4TLD5_SERID</name>
<dbReference type="InterPro" id="IPR050955">
    <property type="entry name" value="Plant_Biomass_Hydrol_Est"/>
</dbReference>
<keyword evidence="4" id="KW-0624">Polysaccharide degradation</keyword>
<feature type="chain" id="PRO_5029036896" description="Carboxylic ester hydrolase" evidence="4">
    <location>
        <begin position="18"/>
        <end position="361"/>
    </location>
</feature>
<dbReference type="Pfam" id="PF00734">
    <property type="entry name" value="CBM_1"/>
    <property type="match status" value="1"/>
</dbReference>
<keyword evidence="3 4" id="KW-0378">Hydrolase</keyword>
<dbReference type="GO" id="GO:0052689">
    <property type="term" value="F:carboxylic ester hydrolase activity"/>
    <property type="evidence" value="ECO:0007669"/>
    <property type="project" value="UniProtKB-KW"/>
</dbReference>
<reference evidence="7 8" key="1">
    <citation type="journal article" date="2011" name="PLoS Pathog.">
        <title>Endophytic Life Strategies Decoded by Genome and Transcriptome Analyses of the Mutualistic Root Symbiont Piriformospora indica.</title>
        <authorList>
            <person name="Zuccaro A."/>
            <person name="Lahrmann U."/>
            <person name="Guldener U."/>
            <person name="Langen G."/>
            <person name="Pfiffi S."/>
            <person name="Biedenkopf D."/>
            <person name="Wong P."/>
            <person name="Samans B."/>
            <person name="Grimm C."/>
            <person name="Basiewicz M."/>
            <person name="Murat C."/>
            <person name="Martin F."/>
            <person name="Kogel K.H."/>
        </authorList>
    </citation>
    <scope>NUCLEOTIDE SEQUENCE [LARGE SCALE GENOMIC DNA]</scope>
    <source>
        <strain evidence="7 8">DSM 11827</strain>
    </source>
</reference>
<dbReference type="EC" id="3.1.1.-" evidence="4"/>
<dbReference type="SMART" id="SM00236">
    <property type="entry name" value="fCBD"/>
    <property type="match status" value="1"/>
</dbReference>
<comment type="similarity">
    <text evidence="4">Belongs to the carbohydrate esterase 1 (CE1) family.</text>
</comment>
<keyword evidence="1 4" id="KW-0719">Serine esterase</keyword>
<dbReference type="AlphaFoldDB" id="G4TLD5"/>
<dbReference type="Proteomes" id="UP000007148">
    <property type="component" value="Unassembled WGS sequence"/>
</dbReference>
<gene>
    <name evidence="7" type="ORF">PIIN_06064</name>
</gene>
<sequence length="361" mass="38117">MLLTILHVLAATGVAFAAQQQLVKVTNFGPNPTGVGMYVYKPSRLANPPPLLVAMHYCGGSGPGYFSYSKYADKADQYGFIVIYPDAPRSPQCFDVASSATLTHDAGGDSQGIASMVKYAISNYGVDASRVFASGTSSGGMMTNVMIGSYPELFAAASSYSGVPFACFPTKTETGCVQGNVATVAASKWGDLVRGAEPGYSGRRPKMTVWHGTTDTVVNYVNYDEQIKQWTNVFGISATATSTSNNNPQSNYIKRVYGNGEVIGYTATGVGHVVPLHEDIELAWYGITGQTNTQTNGPTSSGPSSSTPGSTWTPPPTTTSSSPRAGQTLYGQCGGQNWTGPTTCSQGTCKYSNPWYSQCLN</sequence>
<keyword evidence="8" id="KW-1185">Reference proteome</keyword>
<accession>G4TLD5</accession>
<evidence type="ECO:0000256" key="5">
    <source>
        <dbReference type="SAM" id="MobiDB-lite"/>
    </source>
</evidence>
<dbReference type="InterPro" id="IPR000254">
    <property type="entry name" value="CBD"/>
</dbReference>
<feature type="compositionally biased region" description="Low complexity" evidence="5">
    <location>
        <begin position="291"/>
        <end position="323"/>
    </location>
</feature>
<keyword evidence="2 4" id="KW-0732">Signal</keyword>
<dbReference type="GO" id="GO:0030248">
    <property type="term" value="F:cellulose binding"/>
    <property type="evidence" value="ECO:0007669"/>
    <property type="project" value="InterPro"/>
</dbReference>
<evidence type="ECO:0000256" key="3">
    <source>
        <dbReference type="ARBA" id="ARBA00022801"/>
    </source>
</evidence>
<dbReference type="PROSITE" id="PS00562">
    <property type="entry name" value="CBM1_1"/>
    <property type="match status" value="1"/>
</dbReference>
<dbReference type="Gene3D" id="3.40.50.1820">
    <property type="entry name" value="alpha/beta hydrolase"/>
    <property type="match status" value="1"/>
</dbReference>
<dbReference type="PANTHER" id="PTHR43037:SF5">
    <property type="entry name" value="FERULOYL ESTERASE"/>
    <property type="match status" value="1"/>
</dbReference>
<dbReference type="EMBL" id="CAFZ01000149">
    <property type="protein sequence ID" value="CCA72128.1"/>
    <property type="molecule type" value="Genomic_DNA"/>
</dbReference>
<dbReference type="InterPro" id="IPR029058">
    <property type="entry name" value="AB_hydrolase_fold"/>
</dbReference>
<evidence type="ECO:0000313" key="7">
    <source>
        <dbReference type="EMBL" id="CCA72128.1"/>
    </source>
</evidence>
<evidence type="ECO:0000313" key="8">
    <source>
        <dbReference type="Proteomes" id="UP000007148"/>
    </source>
</evidence>
<dbReference type="GO" id="GO:0005576">
    <property type="term" value="C:extracellular region"/>
    <property type="evidence" value="ECO:0007669"/>
    <property type="project" value="UniProtKB-SubCell"/>
</dbReference>
<dbReference type="OMA" id="NESIKEW"/>
<evidence type="ECO:0000259" key="6">
    <source>
        <dbReference type="PROSITE" id="PS51164"/>
    </source>
</evidence>
<dbReference type="HOGENOM" id="CLU_027551_1_1_1"/>
<dbReference type="SUPFAM" id="SSF53474">
    <property type="entry name" value="alpha/beta-Hydrolases"/>
    <property type="match status" value="2"/>
</dbReference>
<keyword evidence="4" id="KW-0119">Carbohydrate metabolism</keyword>
<comment type="caution">
    <text evidence="7">The sequence shown here is derived from an EMBL/GenBank/DDBJ whole genome shotgun (WGS) entry which is preliminary data.</text>
</comment>
<evidence type="ECO:0000256" key="4">
    <source>
        <dbReference type="RuleBase" id="RU367147"/>
    </source>
</evidence>
<proteinExistence type="inferred from homology"/>
<dbReference type="PROSITE" id="PS51164">
    <property type="entry name" value="CBM1_2"/>
    <property type="match status" value="1"/>
</dbReference>
<dbReference type="STRING" id="1109443.G4TLD5"/>
<dbReference type="Pfam" id="PF10503">
    <property type="entry name" value="Esterase_PHB"/>
    <property type="match status" value="1"/>
</dbReference>
<dbReference type="InParanoid" id="G4TLD5"/>
<protein>
    <recommendedName>
        <fullName evidence="4">Carboxylic ester hydrolase</fullName>
        <ecNumber evidence="4">3.1.1.-</ecNumber>
    </recommendedName>
</protein>
<comment type="function">
    <text evidence="4">Esterase involved in the hydrolysis of xylan, a major structural heterogeneous polysaccharide found in plant biomass representing the second most abundant polysaccharide in the biosphere, after cellulose.</text>
</comment>
<dbReference type="OrthoDB" id="2425929at2759"/>
<comment type="subcellular location">
    <subcellularLocation>
        <location evidence="4">Secreted</location>
    </subcellularLocation>
</comment>
<organism evidence="7 8">
    <name type="scientific">Serendipita indica (strain DSM 11827)</name>
    <name type="common">Root endophyte fungus</name>
    <name type="synonym">Piriformospora indica</name>
    <dbReference type="NCBI Taxonomy" id="1109443"/>
    <lineage>
        <taxon>Eukaryota</taxon>
        <taxon>Fungi</taxon>
        <taxon>Dikarya</taxon>
        <taxon>Basidiomycota</taxon>
        <taxon>Agaricomycotina</taxon>
        <taxon>Agaricomycetes</taxon>
        <taxon>Sebacinales</taxon>
        <taxon>Serendipitaceae</taxon>
        <taxon>Serendipita</taxon>
    </lineage>
</organism>